<feature type="region of interest" description="Disordered" evidence="1">
    <location>
        <begin position="1"/>
        <end position="26"/>
    </location>
</feature>
<feature type="compositionally biased region" description="Basic and acidic residues" evidence="1">
    <location>
        <begin position="101"/>
        <end position="130"/>
    </location>
</feature>
<sequence length="130" mass="14251">MKSTGGGGEVEDRAFQGSVAPQYPTTYESDDRWFSLRWKSSILLKGDADLAAKSDQPKAATKKSKDGGKDQDYVKLVKAGSGCEDTNKVEQTAKFSPNGMRNKDLQGSEALQDLKPEVTKDKEDKKETTE</sequence>
<proteinExistence type="predicted"/>
<evidence type="ECO:0000256" key="1">
    <source>
        <dbReference type="SAM" id="MobiDB-lite"/>
    </source>
</evidence>
<gene>
    <name evidence="2" type="ORF">BUALT_Bualt13G0049400</name>
</gene>
<dbReference type="EMBL" id="WHWC01000013">
    <property type="protein sequence ID" value="KAG8371077.1"/>
    <property type="molecule type" value="Genomic_DNA"/>
</dbReference>
<evidence type="ECO:0000313" key="3">
    <source>
        <dbReference type="Proteomes" id="UP000826271"/>
    </source>
</evidence>
<feature type="region of interest" description="Disordered" evidence="1">
    <location>
        <begin position="48"/>
        <end position="73"/>
    </location>
</feature>
<name>A0AAV6WS17_9LAMI</name>
<accession>A0AAV6WS17</accession>
<evidence type="ECO:0000313" key="2">
    <source>
        <dbReference type="EMBL" id="KAG8371077.1"/>
    </source>
</evidence>
<comment type="caution">
    <text evidence="2">The sequence shown here is derived from an EMBL/GenBank/DDBJ whole genome shotgun (WGS) entry which is preliminary data.</text>
</comment>
<feature type="region of interest" description="Disordered" evidence="1">
    <location>
        <begin position="88"/>
        <end position="130"/>
    </location>
</feature>
<protein>
    <submittedName>
        <fullName evidence="2">Uncharacterized protein</fullName>
    </submittedName>
</protein>
<organism evidence="2 3">
    <name type="scientific">Buddleja alternifolia</name>
    <dbReference type="NCBI Taxonomy" id="168488"/>
    <lineage>
        <taxon>Eukaryota</taxon>
        <taxon>Viridiplantae</taxon>
        <taxon>Streptophyta</taxon>
        <taxon>Embryophyta</taxon>
        <taxon>Tracheophyta</taxon>
        <taxon>Spermatophyta</taxon>
        <taxon>Magnoliopsida</taxon>
        <taxon>eudicotyledons</taxon>
        <taxon>Gunneridae</taxon>
        <taxon>Pentapetalae</taxon>
        <taxon>asterids</taxon>
        <taxon>lamiids</taxon>
        <taxon>Lamiales</taxon>
        <taxon>Scrophulariaceae</taxon>
        <taxon>Buddlejeae</taxon>
        <taxon>Buddleja</taxon>
    </lineage>
</organism>
<feature type="compositionally biased region" description="Basic and acidic residues" evidence="1">
    <location>
        <begin position="63"/>
        <end position="73"/>
    </location>
</feature>
<reference evidence="2" key="1">
    <citation type="submission" date="2019-10" db="EMBL/GenBank/DDBJ databases">
        <authorList>
            <person name="Zhang R."/>
            <person name="Pan Y."/>
            <person name="Wang J."/>
            <person name="Ma R."/>
            <person name="Yu S."/>
        </authorList>
    </citation>
    <scope>NUCLEOTIDE SEQUENCE</scope>
    <source>
        <strain evidence="2">LA-IB0</strain>
        <tissue evidence="2">Leaf</tissue>
    </source>
</reference>
<dbReference type="Proteomes" id="UP000826271">
    <property type="component" value="Unassembled WGS sequence"/>
</dbReference>
<keyword evidence="3" id="KW-1185">Reference proteome</keyword>
<dbReference type="AlphaFoldDB" id="A0AAV6WS17"/>